<feature type="transmembrane region" description="Helical" evidence="5">
    <location>
        <begin position="391"/>
        <end position="408"/>
    </location>
</feature>
<dbReference type="InterPro" id="IPR007016">
    <property type="entry name" value="O-antigen_ligase-rel_domated"/>
</dbReference>
<dbReference type="AlphaFoldDB" id="A0A0E2KZM1"/>
<feature type="transmembrane region" description="Helical" evidence="5">
    <location>
        <begin position="342"/>
        <end position="361"/>
    </location>
</feature>
<dbReference type="Proteomes" id="UP000016035">
    <property type="component" value="Unassembled WGS sequence"/>
</dbReference>
<feature type="domain" description="O-antigen ligase-related" evidence="6">
    <location>
        <begin position="197"/>
        <end position="349"/>
    </location>
</feature>
<keyword evidence="4 5" id="KW-0472">Membrane</keyword>
<evidence type="ECO:0000313" key="7">
    <source>
        <dbReference type="EMBL" id="EQX24763.1"/>
    </source>
</evidence>
<feature type="transmembrane region" description="Helical" evidence="5">
    <location>
        <begin position="213"/>
        <end position="230"/>
    </location>
</feature>
<gene>
    <name evidence="7" type="ORF">G925_03861</name>
</gene>
<evidence type="ECO:0000256" key="4">
    <source>
        <dbReference type="ARBA" id="ARBA00023136"/>
    </source>
</evidence>
<evidence type="ECO:0000256" key="2">
    <source>
        <dbReference type="ARBA" id="ARBA00022692"/>
    </source>
</evidence>
<dbReference type="PATRIC" id="fig|1281200.3.peg.4008"/>
<organism evidence="7 8">
    <name type="scientific">Escherichia coli (strain UMEA 3162-1)</name>
    <dbReference type="NCBI Taxonomy" id="1281200"/>
    <lineage>
        <taxon>Bacteria</taxon>
        <taxon>Pseudomonadati</taxon>
        <taxon>Pseudomonadota</taxon>
        <taxon>Gammaproteobacteria</taxon>
        <taxon>Enterobacterales</taxon>
        <taxon>Enterobacteriaceae</taxon>
        <taxon>Escherichia</taxon>
    </lineage>
</organism>
<feature type="transmembrane region" description="Helical" evidence="5">
    <location>
        <begin position="237"/>
        <end position="254"/>
    </location>
</feature>
<feature type="transmembrane region" description="Helical" evidence="5">
    <location>
        <begin position="12"/>
        <end position="30"/>
    </location>
</feature>
<reference evidence="8" key="1">
    <citation type="submission" date="2013-07" db="EMBL/GenBank/DDBJ databases">
        <title>The genome sequence of Escherichia coli UMEA 3162-1.</title>
        <authorList>
            <consortium name="The Broad Institute Genome Sequencing Platform"/>
            <consortium name="The Broad Institute Genome Sequencing Center for Infectious Disease"/>
            <person name="Feldgarden M."/>
            <person name="Frimodt-Moller N."/>
            <person name="Leihof R.F."/>
            <person name="Rasmussen L."/>
            <person name="Young S.K."/>
            <person name="Zeng Q."/>
            <person name="Gargeya S."/>
            <person name="Abouelleil A."/>
            <person name="Alvarado L."/>
            <person name="Berlin A.M."/>
            <person name="Chapman S.B."/>
            <person name="Gainer-Dewar J."/>
            <person name="Goldberg J."/>
            <person name="Gnerre S."/>
            <person name="Griggs A."/>
            <person name="Gujja S."/>
            <person name="Hansen M."/>
            <person name="Howarth C."/>
            <person name="Imamovic A."/>
            <person name="Larimer J."/>
            <person name="McCowan C."/>
            <person name="Murphy C."/>
            <person name="Pearson M."/>
            <person name="Poon T."/>
            <person name="Priest M."/>
            <person name="Roberts A."/>
            <person name="Saif S."/>
            <person name="Shea T."/>
            <person name="Sykes S."/>
            <person name="Wortman J."/>
            <person name="Nusbaum C."/>
            <person name="Birren B."/>
        </authorList>
    </citation>
    <scope>NUCLEOTIDE SEQUENCE [LARGE SCALE GENOMIC DNA]</scope>
    <source>
        <strain evidence="8">UMEA 3162-1</strain>
    </source>
</reference>
<keyword evidence="2 5" id="KW-0812">Transmembrane</keyword>
<feature type="transmembrane region" description="Helical" evidence="5">
    <location>
        <begin position="167"/>
        <end position="184"/>
    </location>
</feature>
<keyword evidence="3 5" id="KW-1133">Transmembrane helix</keyword>
<evidence type="ECO:0000313" key="8">
    <source>
        <dbReference type="Proteomes" id="UP000016035"/>
    </source>
</evidence>
<sequence>MSFCWNEINSGVKSLILILCMLSLMTLSLWDDVATKFLHAAGIISALYFLATPKKTITNNPTLLIFISLCLLGIVNIIWYSHYKVSGSVYTNAYRGPMETGKIALCSAFIFLVLFAKDEMRTKIKFGKLILFASLATQLLFFAHAMWQHFYLNVDRVALSASHATTAGYIILFPSLLASILILKSDFRHKTTLYTINFMLSLCAVIVTETRAAILVFPFFALLLIVMDSYINKRINYKLYCFIAIALLAGVFSFKDTLLTRMNDLNRDLVNYSHDNTRTSVGARLAMYEVGLKTYSPIGQSLEKRAEKIHELEEKEPRLSGALPFVDSHLHNDLIDTLSTRGIPGVALTILAFSAIFIYALRTAKEPYILILLFSLLVVGLSDVILFSKPVPTAVFVTIILLCAYFKVQSDQCLLDK</sequence>
<dbReference type="HOGENOM" id="CLU_054167_0_0_6"/>
<dbReference type="PANTHER" id="PTHR37422">
    <property type="entry name" value="TEICHURONIC ACID BIOSYNTHESIS PROTEIN TUAE"/>
    <property type="match status" value="1"/>
</dbReference>
<proteinExistence type="predicted"/>
<name>A0A0E2KZM1_ECOU3</name>
<dbReference type="Pfam" id="PF04932">
    <property type="entry name" value="Wzy_C"/>
    <property type="match status" value="1"/>
</dbReference>
<evidence type="ECO:0000256" key="1">
    <source>
        <dbReference type="ARBA" id="ARBA00004141"/>
    </source>
</evidence>
<dbReference type="RefSeq" id="WP_001304976.1">
    <property type="nucleotide sequence ID" value="NZ_KE701778.1"/>
</dbReference>
<feature type="transmembrane region" description="Helical" evidence="5">
    <location>
        <begin position="63"/>
        <end position="80"/>
    </location>
</feature>
<feature type="transmembrane region" description="Helical" evidence="5">
    <location>
        <begin position="36"/>
        <end position="51"/>
    </location>
</feature>
<evidence type="ECO:0000256" key="3">
    <source>
        <dbReference type="ARBA" id="ARBA00022989"/>
    </source>
</evidence>
<keyword evidence="7" id="KW-0436">Ligase</keyword>
<comment type="caution">
    <text evidence="7">The sequence shown here is derived from an EMBL/GenBank/DDBJ whole genome shotgun (WGS) entry which is preliminary data.</text>
</comment>
<feature type="transmembrane region" description="Helical" evidence="5">
    <location>
        <begin position="100"/>
        <end position="117"/>
    </location>
</feature>
<dbReference type="InterPro" id="IPR051533">
    <property type="entry name" value="WaaL-like"/>
</dbReference>
<dbReference type="EMBL" id="AWBU01000024">
    <property type="protein sequence ID" value="EQX24763.1"/>
    <property type="molecule type" value="Genomic_DNA"/>
</dbReference>
<evidence type="ECO:0000259" key="6">
    <source>
        <dbReference type="Pfam" id="PF04932"/>
    </source>
</evidence>
<evidence type="ECO:0000256" key="5">
    <source>
        <dbReference type="SAM" id="Phobius"/>
    </source>
</evidence>
<dbReference type="PANTHER" id="PTHR37422:SF17">
    <property type="entry name" value="O-ANTIGEN LIGASE"/>
    <property type="match status" value="1"/>
</dbReference>
<dbReference type="GO" id="GO:0016874">
    <property type="term" value="F:ligase activity"/>
    <property type="evidence" value="ECO:0007669"/>
    <property type="project" value="UniProtKB-KW"/>
</dbReference>
<dbReference type="GO" id="GO:0016020">
    <property type="term" value="C:membrane"/>
    <property type="evidence" value="ECO:0007669"/>
    <property type="project" value="UniProtKB-SubCell"/>
</dbReference>
<accession>A0A0E2KZM1</accession>
<comment type="subcellular location">
    <subcellularLocation>
        <location evidence="1">Membrane</location>
        <topology evidence="1">Multi-pass membrane protein</topology>
    </subcellularLocation>
</comment>
<feature type="transmembrane region" description="Helical" evidence="5">
    <location>
        <begin position="129"/>
        <end position="147"/>
    </location>
</feature>
<protein>
    <submittedName>
        <fullName evidence="7">Lipid A-core surface polymer ligase</fullName>
    </submittedName>
</protein>